<dbReference type="InterPro" id="IPR003593">
    <property type="entry name" value="AAA+_ATPase"/>
</dbReference>
<dbReference type="Gene3D" id="3.40.50.300">
    <property type="entry name" value="P-loop containing nucleotide triphosphate hydrolases"/>
    <property type="match status" value="1"/>
</dbReference>
<dbReference type="RefSeq" id="WP_308135522.1">
    <property type="nucleotide sequence ID" value="NZ_CP133197.1"/>
</dbReference>
<dbReference type="InterPro" id="IPR041682">
    <property type="entry name" value="AAA_14"/>
</dbReference>
<dbReference type="GO" id="GO:0005524">
    <property type="term" value="F:ATP binding"/>
    <property type="evidence" value="ECO:0007669"/>
    <property type="project" value="UniProtKB-KW"/>
</dbReference>
<accession>A0AA51QYQ2</accession>
<dbReference type="InterPro" id="IPR025420">
    <property type="entry name" value="DUF4143"/>
</dbReference>
<evidence type="ECO:0000313" key="4">
    <source>
        <dbReference type="Proteomes" id="UP001223336"/>
    </source>
</evidence>
<dbReference type="Proteomes" id="UP001223336">
    <property type="component" value="Unassembled WGS sequence"/>
</dbReference>
<dbReference type="Pfam" id="PF13173">
    <property type="entry name" value="AAA_14"/>
    <property type="match status" value="1"/>
</dbReference>
<keyword evidence="3" id="KW-0547">Nucleotide-binding</keyword>
<dbReference type="Proteomes" id="UP001229862">
    <property type="component" value="Chromosome"/>
</dbReference>
<keyword evidence="3" id="KW-0067">ATP-binding</keyword>
<dbReference type="PANTHER" id="PTHR43566">
    <property type="entry name" value="CONSERVED PROTEIN"/>
    <property type="match status" value="1"/>
</dbReference>
<organism evidence="3">
    <name type="scientific">Thiothrix subterranea</name>
    <dbReference type="NCBI Taxonomy" id="2735563"/>
    <lineage>
        <taxon>Bacteria</taxon>
        <taxon>Pseudomonadati</taxon>
        <taxon>Pseudomonadota</taxon>
        <taxon>Gammaproteobacteria</taxon>
        <taxon>Thiotrichales</taxon>
        <taxon>Thiotrichaceae</taxon>
        <taxon>Thiothrix</taxon>
    </lineage>
</organism>
<evidence type="ECO:0000259" key="1">
    <source>
        <dbReference type="SMART" id="SM00382"/>
    </source>
</evidence>
<evidence type="ECO:0000313" key="2">
    <source>
        <dbReference type="EMBL" id="MDQ5769684.1"/>
    </source>
</evidence>
<gene>
    <name evidence="2" type="ORF">RCC75_14170</name>
    <name evidence="3" type="ORF">RCG00_08900</name>
</gene>
<dbReference type="SUPFAM" id="SSF52540">
    <property type="entry name" value="P-loop containing nucleoside triphosphate hydrolases"/>
    <property type="match status" value="1"/>
</dbReference>
<dbReference type="InterPro" id="IPR027417">
    <property type="entry name" value="P-loop_NTPase"/>
</dbReference>
<evidence type="ECO:0000313" key="3">
    <source>
        <dbReference type="EMBL" id="WML88478.1"/>
    </source>
</evidence>
<dbReference type="Pfam" id="PF13635">
    <property type="entry name" value="DUF4143"/>
    <property type="match status" value="1"/>
</dbReference>
<dbReference type="EMBL" id="JAVFKN010000020">
    <property type="protein sequence ID" value="MDQ5769684.1"/>
    <property type="molecule type" value="Genomic_DNA"/>
</dbReference>
<keyword evidence="4" id="KW-1185">Reference proteome</keyword>
<name>A0AA51QYQ2_9GAMM</name>
<sequence>MINRQLLAEIQSKLFKGKAILLMGSRQVGKTTLVQTLLANLAIPVMKFNGDEPDMREILANTTSTRLAALIGNHKIVFIDEAQRIENIGLTLKLFTDQLPHIQVIATGSSAFELASKINEPLTGRKFEYELYPLSFVEMVEHHGWFAEKRLLPHRLIYGYYPDVINALSEGNSAQVLKSLTSSYLYKDLLSLEGVRKPQLLDKLVKAVALQVGSEVSFNELAQLTDTNVHTVEKYIDLLEKAYVLFRLPAYSGNHRNEIKKGRKIYFFDNGIRNALINNFNPLESRTDVGALWENFLISERMKYLSYQQNLFFTRRYFWRTTQQQEIDYLEDSGGKLHAWEFKWNPKAKAKFPVTFTNAYPDCVTMRVDPDNFEAFIGLTTA</sequence>
<dbReference type="EMBL" id="CP133217">
    <property type="protein sequence ID" value="WML88478.1"/>
    <property type="molecule type" value="Genomic_DNA"/>
</dbReference>
<reference evidence="3 4" key="1">
    <citation type="submission" date="2023-08" db="EMBL/GenBank/DDBJ databases">
        <title>New molecular markers tilS and rpoB for phylogenetic and monitoring studies of the genus Thiothrix biodiversity.</title>
        <authorList>
            <person name="Ravin N.V."/>
            <person name="Smolyakov D."/>
            <person name="Markov N.D."/>
            <person name="Beletsky A.V."/>
            <person name="Mardanov A.V."/>
            <person name="Rudenko T.S."/>
            <person name="Grabovich M.Y."/>
        </authorList>
    </citation>
    <scope>NUCLEOTIDE SEQUENCE</scope>
    <source>
        <strain evidence="3">DNT52</strain>
        <strain evidence="2 4">H33</strain>
    </source>
</reference>
<dbReference type="PANTHER" id="PTHR43566:SF1">
    <property type="entry name" value="AAA+ ATPASE DOMAIN-CONTAINING PROTEIN"/>
    <property type="match status" value="1"/>
</dbReference>
<dbReference type="AlphaFoldDB" id="A0AA51QYQ2"/>
<dbReference type="SMART" id="SM00382">
    <property type="entry name" value="AAA"/>
    <property type="match status" value="1"/>
</dbReference>
<proteinExistence type="predicted"/>
<dbReference type="CDD" id="cd00009">
    <property type="entry name" value="AAA"/>
    <property type="match status" value="1"/>
</dbReference>
<protein>
    <submittedName>
        <fullName evidence="3">ATP-binding protein</fullName>
    </submittedName>
</protein>
<feature type="domain" description="AAA+ ATPase" evidence="1">
    <location>
        <begin position="16"/>
        <end position="133"/>
    </location>
</feature>